<dbReference type="InterPro" id="IPR020103">
    <property type="entry name" value="PsdUridine_synth_cat_dom_sf"/>
</dbReference>
<gene>
    <name evidence="7" type="ORF">SAMN05878443_1177</name>
</gene>
<feature type="domain" description="Pseudouridine synthase RsuA/RluA-like" evidence="6">
    <location>
        <begin position="86"/>
        <end position="239"/>
    </location>
</feature>
<dbReference type="InterPro" id="IPR006145">
    <property type="entry name" value="PsdUridine_synth_RsuA/RluA"/>
</dbReference>
<comment type="catalytic activity">
    <reaction evidence="1 5">
        <text>a uridine in RNA = a pseudouridine in RNA</text>
        <dbReference type="Rhea" id="RHEA:48348"/>
        <dbReference type="Rhea" id="RHEA-COMP:12068"/>
        <dbReference type="Rhea" id="RHEA-COMP:12069"/>
        <dbReference type="ChEBI" id="CHEBI:65314"/>
        <dbReference type="ChEBI" id="CHEBI:65315"/>
    </reaction>
</comment>
<reference evidence="8" key="1">
    <citation type="submission" date="2016-11" db="EMBL/GenBank/DDBJ databases">
        <authorList>
            <person name="Varghese N."/>
            <person name="Submissions S."/>
        </authorList>
    </citation>
    <scope>NUCLEOTIDE SEQUENCE [LARGE SCALE GENOMIC DNA]</scope>
    <source>
        <strain evidence="8">313</strain>
    </source>
</reference>
<dbReference type="EC" id="5.4.99.-" evidence="5"/>
<dbReference type="CDD" id="cd02869">
    <property type="entry name" value="PseudoU_synth_RluA_like"/>
    <property type="match status" value="1"/>
</dbReference>
<dbReference type="STRING" id="28230.SAMN05878443_1177"/>
<dbReference type="GO" id="GO:0140098">
    <property type="term" value="F:catalytic activity, acting on RNA"/>
    <property type="evidence" value="ECO:0007669"/>
    <property type="project" value="UniProtKB-ARBA"/>
</dbReference>
<evidence type="ECO:0000256" key="5">
    <source>
        <dbReference type="RuleBase" id="RU362028"/>
    </source>
</evidence>
<comment type="function">
    <text evidence="5">Responsible for synthesis of pseudouridine from uracil.</text>
</comment>
<dbReference type="InterPro" id="IPR006225">
    <property type="entry name" value="PsdUridine_synth_RluC/D"/>
</dbReference>
<dbReference type="Gene3D" id="3.30.2350.10">
    <property type="entry name" value="Pseudouridine synthase"/>
    <property type="match status" value="1"/>
</dbReference>
<proteinExistence type="inferred from homology"/>
<dbReference type="RefSeq" id="WP_034549132.1">
    <property type="nucleotide sequence ID" value="NZ_FSRN01000001.1"/>
</dbReference>
<dbReference type="eggNOG" id="COG0564">
    <property type="taxonomic scope" value="Bacteria"/>
</dbReference>
<organism evidence="7 8">
    <name type="scientific">Carnobacterium alterfunditum</name>
    <dbReference type="NCBI Taxonomy" id="28230"/>
    <lineage>
        <taxon>Bacteria</taxon>
        <taxon>Bacillati</taxon>
        <taxon>Bacillota</taxon>
        <taxon>Bacilli</taxon>
        <taxon>Lactobacillales</taxon>
        <taxon>Carnobacteriaceae</taxon>
        <taxon>Carnobacterium</taxon>
    </lineage>
</organism>
<dbReference type="Pfam" id="PF00849">
    <property type="entry name" value="PseudoU_synth_2"/>
    <property type="match status" value="1"/>
</dbReference>
<protein>
    <recommendedName>
        <fullName evidence="5">Pseudouridine synthase</fullName>
        <ecNumber evidence="5">5.4.99.-</ecNumber>
    </recommendedName>
</protein>
<keyword evidence="3 5" id="KW-0413">Isomerase</keyword>
<dbReference type="GO" id="GO:0009982">
    <property type="term" value="F:pseudouridine synthase activity"/>
    <property type="evidence" value="ECO:0007669"/>
    <property type="project" value="InterPro"/>
</dbReference>
<dbReference type="OrthoDB" id="9807829at2"/>
<name>A0A1N6GEE2_9LACT</name>
<dbReference type="GO" id="GO:0003723">
    <property type="term" value="F:RNA binding"/>
    <property type="evidence" value="ECO:0007669"/>
    <property type="project" value="InterPro"/>
</dbReference>
<dbReference type="GO" id="GO:0000455">
    <property type="term" value="P:enzyme-directed rRNA pseudouridine synthesis"/>
    <property type="evidence" value="ECO:0007669"/>
    <property type="project" value="TreeGrafter"/>
</dbReference>
<dbReference type="NCBIfam" id="TIGR00005">
    <property type="entry name" value="rluA_subfam"/>
    <property type="match status" value="1"/>
</dbReference>
<keyword evidence="8" id="KW-1185">Reference proteome</keyword>
<dbReference type="AlphaFoldDB" id="A0A1N6GEE2"/>
<evidence type="ECO:0000256" key="2">
    <source>
        <dbReference type="ARBA" id="ARBA00010876"/>
    </source>
</evidence>
<dbReference type="EMBL" id="FSRN01000001">
    <property type="protein sequence ID" value="SIO05949.1"/>
    <property type="molecule type" value="Genomic_DNA"/>
</dbReference>
<feature type="active site" evidence="4">
    <location>
        <position position="134"/>
    </location>
</feature>
<dbReference type="Proteomes" id="UP000184758">
    <property type="component" value="Unassembled WGS sequence"/>
</dbReference>
<dbReference type="InterPro" id="IPR006224">
    <property type="entry name" value="PsdUridine_synth_RluA-like_CS"/>
</dbReference>
<dbReference type="PANTHER" id="PTHR21600">
    <property type="entry name" value="MITOCHONDRIAL RNA PSEUDOURIDINE SYNTHASE"/>
    <property type="match status" value="1"/>
</dbReference>
<dbReference type="InterPro" id="IPR050188">
    <property type="entry name" value="RluA_PseudoU_synthase"/>
</dbReference>
<comment type="similarity">
    <text evidence="2 5">Belongs to the pseudouridine synthase RluA family.</text>
</comment>
<dbReference type="PANTHER" id="PTHR21600:SF35">
    <property type="entry name" value="PSEUDOURIDINE SYNTHASE"/>
    <property type="match status" value="1"/>
</dbReference>
<evidence type="ECO:0000313" key="8">
    <source>
        <dbReference type="Proteomes" id="UP000184758"/>
    </source>
</evidence>
<evidence type="ECO:0000313" key="7">
    <source>
        <dbReference type="EMBL" id="SIO05949.1"/>
    </source>
</evidence>
<dbReference type="FunFam" id="3.30.2350.10:FF:000005">
    <property type="entry name" value="Pseudouridine synthase"/>
    <property type="match status" value="1"/>
</dbReference>
<dbReference type="SUPFAM" id="SSF55120">
    <property type="entry name" value="Pseudouridine synthase"/>
    <property type="match status" value="1"/>
</dbReference>
<sequence>MKFSWIYDLPTSLQVKSFLKIKGISRSLLAKIKFRGGKIEVNETEVTVRYLLKENDSIQITIPNETPHETTVPIDIPIDILYEDQHYLVVNKPYGVASVPSQVHPESTMANRVKGYYVRQGYVDQVIHIVTRLDRDTTGLMLFAKHGYAHALMDVQLRSKEIQKKYTALIKGQLDEGEHGFIDAPIARTVDSIITRRAHSSGKEALTEYWVKKSFPQATLVDIQLHTGRTHQIRVHFTHIGHPLMGDDLYGGEKNNWIVRQALHCNELNFIHPFTNEKINLTLDHPEDIAQWLHQHKQQEVNR</sequence>
<evidence type="ECO:0000256" key="4">
    <source>
        <dbReference type="PIRSR" id="PIRSR606225-1"/>
    </source>
</evidence>
<evidence type="ECO:0000256" key="1">
    <source>
        <dbReference type="ARBA" id="ARBA00000073"/>
    </source>
</evidence>
<dbReference type="PROSITE" id="PS01129">
    <property type="entry name" value="PSI_RLU"/>
    <property type="match status" value="1"/>
</dbReference>
<evidence type="ECO:0000259" key="6">
    <source>
        <dbReference type="Pfam" id="PF00849"/>
    </source>
</evidence>
<accession>A0A1N6GEE2</accession>
<evidence type="ECO:0000256" key="3">
    <source>
        <dbReference type="ARBA" id="ARBA00023235"/>
    </source>
</evidence>